<comment type="caution">
    <text evidence="1">The sequence shown here is derived from an EMBL/GenBank/DDBJ whole genome shotgun (WGS) entry which is preliminary data.</text>
</comment>
<name>A0ACC1RRQ0_9APHY</name>
<protein>
    <submittedName>
        <fullName evidence="1">Uncharacterized protein</fullName>
    </submittedName>
</protein>
<accession>A0ACC1RRQ0</accession>
<reference evidence="1" key="1">
    <citation type="submission" date="2022-07" db="EMBL/GenBank/DDBJ databases">
        <title>Genome Sequence of Phlebia brevispora.</title>
        <authorList>
            <person name="Buettner E."/>
        </authorList>
    </citation>
    <scope>NUCLEOTIDE SEQUENCE</scope>
    <source>
        <strain evidence="1">MPL23</strain>
    </source>
</reference>
<dbReference type="EMBL" id="JANHOG010002515">
    <property type="protein sequence ID" value="KAJ3522638.1"/>
    <property type="molecule type" value="Genomic_DNA"/>
</dbReference>
<evidence type="ECO:0000313" key="2">
    <source>
        <dbReference type="Proteomes" id="UP001148662"/>
    </source>
</evidence>
<sequence length="221" mass="25021">MQLPDFSGQLYQTIRNHLIEAGLSQQEAIDQLEADWTAQQEALVAAWDEQEAADAVARQQAADEQAQALATQKEAEEADRKEHEKKHPHWPPAELNTGIGEASNSETCISTWAMECLLNLKLVPLWYFRHEGVQEAKNEAMSAQAFDHDTFSLTRIGENIGVRPVTSEHPSKNAKCDRDLSLAEFVKCYHPFLRAISKASWGETPIKIHIEFFQQILFHPM</sequence>
<gene>
    <name evidence="1" type="ORF">NM688_g8846</name>
</gene>
<keyword evidence="2" id="KW-1185">Reference proteome</keyword>
<evidence type="ECO:0000313" key="1">
    <source>
        <dbReference type="EMBL" id="KAJ3522638.1"/>
    </source>
</evidence>
<proteinExistence type="predicted"/>
<organism evidence="1 2">
    <name type="scientific">Phlebia brevispora</name>
    <dbReference type="NCBI Taxonomy" id="194682"/>
    <lineage>
        <taxon>Eukaryota</taxon>
        <taxon>Fungi</taxon>
        <taxon>Dikarya</taxon>
        <taxon>Basidiomycota</taxon>
        <taxon>Agaricomycotina</taxon>
        <taxon>Agaricomycetes</taxon>
        <taxon>Polyporales</taxon>
        <taxon>Meruliaceae</taxon>
        <taxon>Phlebia</taxon>
    </lineage>
</organism>
<dbReference type="Proteomes" id="UP001148662">
    <property type="component" value="Unassembled WGS sequence"/>
</dbReference>